<dbReference type="PANTHER" id="PTHR43252:SF2">
    <property type="entry name" value="TRANSCRIPTION REGULATOR, PADR-LIKE FAMILY"/>
    <property type="match status" value="1"/>
</dbReference>
<dbReference type="SUPFAM" id="SSF46785">
    <property type="entry name" value="Winged helix' DNA-binding domain"/>
    <property type="match status" value="1"/>
</dbReference>
<evidence type="ECO:0000313" key="4">
    <source>
        <dbReference type="Proteomes" id="UP001501771"/>
    </source>
</evidence>
<feature type="region of interest" description="Disordered" evidence="1">
    <location>
        <begin position="11"/>
        <end position="50"/>
    </location>
</feature>
<dbReference type="EMBL" id="BAAAQR010000009">
    <property type="protein sequence ID" value="GAA2150103.1"/>
    <property type="molecule type" value="Genomic_DNA"/>
</dbReference>
<proteinExistence type="predicted"/>
<dbReference type="InterPro" id="IPR005149">
    <property type="entry name" value="Tscrpt_reg_PadR_N"/>
</dbReference>
<sequence>MGSWDMGNWASWGGPWPAGRPGGGGLPGPPPWVAGLFGAPQQEQRGPKVRRGDVRAAILDVLRASLKAGEPVNGYQVIQQIAERSGGAWRPSPGSVYPTIQQLEDEGLVEADDERGRRTLRLTAAGQTYVSDNADELAAVWTPFESPRRDQEHGVGFSDLKPEIGQVMGAVWQIVTQGSERQRRDAVEILVDTRRRLYGLLADGDEGDEATS</sequence>
<name>A0ABN2ZYD9_9ACTN</name>
<dbReference type="InterPro" id="IPR036390">
    <property type="entry name" value="WH_DNA-bd_sf"/>
</dbReference>
<evidence type="ECO:0000256" key="1">
    <source>
        <dbReference type="SAM" id="MobiDB-lite"/>
    </source>
</evidence>
<evidence type="ECO:0000313" key="3">
    <source>
        <dbReference type="EMBL" id="GAA2150103.1"/>
    </source>
</evidence>
<dbReference type="InterPro" id="IPR036388">
    <property type="entry name" value="WH-like_DNA-bd_sf"/>
</dbReference>
<gene>
    <name evidence="3" type="ORF">GCM10009844_30650</name>
</gene>
<feature type="domain" description="Transcription regulator PadR N-terminal" evidence="2">
    <location>
        <begin position="70"/>
        <end position="130"/>
    </location>
</feature>
<dbReference type="PANTHER" id="PTHR43252">
    <property type="entry name" value="TRANSCRIPTIONAL REGULATOR YQJI"/>
    <property type="match status" value="1"/>
</dbReference>
<dbReference type="Gene3D" id="1.10.10.10">
    <property type="entry name" value="Winged helix-like DNA-binding domain superfamily/Winged helix DNA-binding domain"/>
    <property type="match status" value="1"/>
</dbReference>
<dbReference type="Proteomes" id="UP001501771">
    <property type="component" value="Unassembled WGS sequence"/>
</dbReference>
<dbReference type="Pfam" id="PF03551">
    <property type="entry name" value="PadR"/>
    <property type="match status" value="1"/>
</dbReference>
<dbReference type="RefSeq" id="WP_344153982.1">
    <property type="nucleotide sequence ID" value="NZ_BAAAQR010000009.1"/>
</dbReference>
<accession>A0ABN2ZYD9</accession>
<comment type="caution">
    <text evidence="3">The sequence shown here is derived from an EMBL/GenBank/DDBJ whole genome shotgun (WGS) entry which is preliminary data.</text>
</comment>
<reference evidence="3 4" key="1">
    <citation type="journal article" date="2019" name="Int. J. Syst. Evol. Microbiol.">
        <title>The Global Catalogue of Microorganisms (GCM) 10K type strain sequencing project: providing services to taxonomists for standard genome sequencing and annotation.</title>
        <authorList>
            <consortium name="The Broad Institute Genomics Platform"/>
            <consortium name="The Broad Institute Genome Sequencing Center for Infectious Disease"/>
            <person name="Wu L."/>
            <person name="Ma J."/>
        </authorList>
    </citation>
    <scope>NUCLEOTIDE SEQUENCE [LARGE SCALE GENOMIC DNA]</scope>
    <source>
        <strain evidence="3 4">JCM 16022</strain>
    </source>
</reference>
<protein>
    <recommendedName>
        <fullName evidence="2">Transcription regulator PadR N-terminal domain-containing protein</fullName>
    </recommendedName>
</protein>
<organism evidence="3 4">
    <name type="scientific">Nocardioides koreensis</name>
    <dbReference type="NCBI Taxonomy" id="433651"/>
    <lineage>
        <taxon>Bacteria</taxon>
        <taxon>Bacillati</taxon>
        <taxon>Actinomycetota</taxon>
        <taxon>Actinomycetes</taxon>
        <taxon>Propionibacteriales</taxon>
        <taxon>Nocardioidaceae</taxon>
        <taxon>Nocardioides</taxon>
    </lineage>
</organism>
<keyword evidence="4" id="KW-1185">Reference proteome</keyword>
<evidence type="ECO:0000259" key="2">
    <source>
        <dbReference type="Pfam" id="PF03551"/>
    </source>
</evidence>